<name>A0A8J7HBF0_9FIRM</name>
<dbReference type="SMART" id="SM00382">
    <property type="entry name" value="AAA"/>
    <property type="match status" value="1"/>
</dbReference>
<dbReference type="GO" id="GO:0022857">
    <property type="term" value="F:transmembrane transporter activity"/>
    <property type="evidence" value="ECO:0007669"/>
    <property type="project" value="UniProtKB-ARBA"/>
</dbReference>
<evidence type="ECO:0000256" key="2">
    <source>
        <dbReference type="ARBA" id="ARBA00022448"/>
    </source>
</evidence>
<dbReference type="EMBL" id="JAEAGR010000014">
    <property type="protein sequence ID" value="MBH1941780.1"/>
    <property type="molecule type" value="Genomic_DNA"/>
</dbReference>
<dbReference type="InterPro" id="IPR027417">
    <property type="entry name" value="P-loop_NTPase"/>
</dbReference>
<accession>A0A8J7HBF0</accession>
<dbReference type="RefSeq" id="WP_197662026.1">
    <property type="nucleotide sequence ID" value="NZ_JAEAGR010000014.1"/>
</dbReference>
<dbReference type="CDD" id="cd03255">
    <property type="entry name" value="ABC_MJ0796_LolCDE_FtsE"/>
    <property type="match status" value="1"/>
</dbReference>
<dbReference type="PROSITE" id="PS00211">
    <property type="entry name" value="ABC_TRANSPORTER_1"/>
    <property type="match status" value="1"/>
</dbReference>
<dbReference type="GO" id="GO:0098796">
    <property type="term" value="C:membrane protein complex"/>
    <property type="evidence" value="ECO:0007669"/>
    <property type="project" value="UniProtKB-ARBA"/>
</dbReference>
<comment type="similarity">
    <text evidence="1">Belongs to the ABC transporter superfamily.</text>
</comment>
<dbReference type="InterPro" id="IPR003439">
    <property type="entry name" value="ABC_transporter-like_ATP-bd"/>
</dbReference>
<dbReference type="InterPro" id="IPR017871">
    <property type="entry name" value="ABC_transporter-like_CS"/>
</dbReference>
<sequence>MNHFIEFRDVNKEYRLGKNNSFLAVDQINFSIEMGEFVVILGPSGAGKSTVLNLLGGMDRVTKGTILIDGKDITQYNDKELTNYRARDVGFIFQFYNLIPSLTARENVALVKEVVGGGLDVDEVLESVGLKEHRYQFPTQLSGGEQQRVSIARAICKDPKLLLCDEPTGALDSDTGVIILSLLQDMSKIGGRTVIIVSHNAALAEAADKVIRIKNGKVREVIINENPKPVKEVNW</sequence>
<comment type="caution">
    <text evidence="6">The sequence shown here is derived from an EMBL/GenBank/DDBJ whole genome shotgun (WGS) entry which is preliminary data.</text>
</comment>
<dbReference type="SUPFAM" id="SSF52540">
    <property type="entry name" value="P-loop containing nucleoside triphosphate hydrolases"/>
    <property type="match status" value="1"/>
</dbReference>
<dbReference type="FunFam" id="3.40.50.300:FF:000032">
    <property type="entry name" value="Export ABC transporter ATP-binding protein"/>
    <property type="match status" value="1"/>
</dbReference>
<dbReference type="PANTHER" id="PTHR42798:SF2">
    <property type="entry name" value="ABC TRANSPORTER ATP-BINDING PROTEIN MG467-RELATED"/>
    <property type="match status" value="1"/>
</dbReference>
<dbReference type="AlphaFoldDB" id="A0A8J7HBF0"/>
<organism evidence="6 7">
    <name type="scientific">Mobilitalea sibirica</name>
    <dbReference type="NCBI Taxonomy" id="1462919"/>
    <lineage>
        <taxon>Bacteria</taxon>
        <taxon>Bacillati</taxon>
        <taxon>Bacillota</taxon>
        <taxon>Clostridia</taxon>
        <taxon>Lachnospirales</taxon>
        <taxon>Lachnospiraceae</taxon>
        <taxon>Mobilitalea</taxon>
    </lineage>
</organism>
<keyword evidence="3" id="KW-0547">Nucleotide-binding</keyword>
<feature type="domain" description="ABC transporter" evidence="5">
    <location>
        <begin position="5"/>
        <end position="235"/>
    </location>
</feature>
<reference evidence="6" key="1">
    <citation type="submission" date="2020-12" db="EMBL/GenBank/DDBJ databases">
        <title>M. sibirica DSM 26468T genome.</title>
        <authorList>
            <person name="Thieme N."/>
            <person name="Rettenmaier R."/>
            <person name="Zverlov V."/>
            <person name="Liebl W."/>
        </authorList>
    </citation>
    <scope>NUCLEOTIDE SEQUENCE</scope>
    <source>
        <strain evidence="6">DSM 26468</strain>
    </source>
</reference>
<evidence type="ECO:0000259" key="5">
    <source>
        <dbReference type="PROSITE" id="PS50893"/>
    </source>
</evidence>
<dbReference type="Proteomes" id="UP000623269">
    <property type="component" value="Unassembled WGS sequence"/>
</dbReference>
<proteinExistence type="inferred from homology"/>
<evidence type="ECO:0000313" key="6">
    <source>
        <dbReference type="EMBL" id="MBH1941780.1"/>
    </source>
</evidence>
<keyword evidence="4 6" id="KW-0067">ATP-binding</keyword>
<dbReference type="GO" id="GO:0005524">
    <property type="term" value="F:ATP binding"/>
    <property type="evidence" value="ECO:0007669"/>
    <property type="project" value="UniProtKB-KW"/>
</dbReference>
<gene>
    <name evidence="6" type="ORF">I5677_12830</name>
</gene>
<keyword evidence="2" id="KW-0813">Transport</keyword>
<evidence type="ECO:0000256" key="3">
    <source>
        <dbReference type="ARBA" id="ARBA00022741"/>
    </source>
</evidence>
<dbReference type="InterPro" id="IPR017911">
    <property type="entry name" value="MacB-like_ATP-bd"/>
</dbReference>
<dbReference type="Pfam" id="PF00005">
    <property type="entry name" value="ABC_tran"/>
    <property type="match status" value="1"/>
</dbReference>
<keyword evidence="7" id="KW-1185">Reference proteome</keyword>
<dbReference type="Gene3D" id="3.40.50.300">
    <property type="entry name" value="P-loop containing nucleotide triphosphate hydrolases"/>
    <property type="match status" value="1"/>
</dbReference>
<dbReference type="PANTHER" id="PTHR42798">
    <property type="entry name" value="LIPOPROTEIN-RELEASING SYSTEM ATP-BINDING PROTEIN LOLD"/>
    <property type="match status" value="1"/>
</dbReference>
<evidence type="ECO:0000256" key="1">
    <source>
        <dbReference type="ARBA" id="ARBA00005417"/>
    </source>
</evidence>
<evidence type="ECO:0000313" key="7">
    <source>
        <dbReference type="Proteomes" id="UP000623269"/>
    </source>
</evidence>
<evidence type="ECO:0000256" key="4">
    <source>
        <dbReference type="ARBA" id="ARBA00022840"/>
    </source>
</evidence>
<dbReference type="GO" id="GO:0016887">
    <property type="term" value="F:ATP hydrolysis activity"/>
    <property type="evidence" value="ECO:0007669"/>
    <property type="project" value="InterPro"/>
</dbReference>
<dbReference type="PROSITE" id="PS50893">
    <property type="entry name" value="ABC_TRANSPORTER_2"/>
    <property type="match status" value="1"/>
</dbReference>
<dbReference type="InterPro" id="IPR003593">
    <property type="entry name" value="AAA+_ATPase"/>
</dbReference>
<protein>
    <submittedName>
        <fullName evidence="6">ABC transporter ATP-binding protein</fullName>
    </submittedName>
</protein>